<proteinExistence type="predicted"/>
<feature type="non-terminal residue" evidence="3">
    <location>
        <position position="614"/>
    </location>
</feature>
<dbReference type="InterPro" id="IPR002035">
    <property type="entry name" value="VWF_A"/>
</dbReference>
<evidence type="ECO:0000313" key="4">
    <source>
        <dbReference type="Proteomes" id="UP000193944"/>
    </source>
</evidence>
<reference evidence="3 4" key="1">
    <citation type="submission" date="2016-08" db="EMBL/GenBank/DDBJ databases">
        <title>A Parts List for Fungal Cellulosomes Revealed by Comparative Genomics.</title>
        <authorList>
            <consortium name="DOE Joint Genome Institute"/>
            <person name="Haitjema C.H."/>
            <person name="Gilmore S.P."/>
            <person name="Henske J.K."/>
            <person name="Solomon K.V."/>
            <person name="De Groot R."/>
            <person name="Kuo A."/>
            <person name="Mondo S.J."/>
            <person name="Salamov A.A."/>
            <person name="Labutti K."/>
            <person name="Zhao Z."/>
            <person name="Chiniquy J."/>
            <person name="Barry K."/>
            <person name="Brewer H.M."/>
            <person name="Purvine S.O."/>
            <person name="Wright A.T."/>
            <person name="Boxma B."/>
            <person name="Van Alen T."/>
            <person name="Hackstein J.H."/>
            <person name="Baker S.E."/>
            <person name="Grigoriev I.V."/>
            <person name="O'Malley M.A."/>
        </authorList>
    </citation>
    <scope>NUCLEOTIDE SEQUENCE [LARGE SCALE GENOMIC DNA]</scope>
    <source>
        <strain evidence="3 4">S4</strain>
    </source>
</reference>
<dbReference type="AlphaFoldDB" id="A0A1Y1VQT8"/>
<keyword evidence="4" id="KW-1185">Reference proteome</keyword>
<sequence>MTRNLLLSFIFVTLIALGHGATNCTEKNGFMYCEDVSSQGQSFLNKREEEDNYTFDVCLDDENDKIYGIVSQFDFFCFDEIYSSSDFSIKGRMAAKNSINSKRVAINTSQPEDCSTHSLKYAIYTDKLEFEQGSINGGIHYGSELKIPEETKNLLNSHHCTISKDGADSIDFNTIEKGMNEISENLARMTPNSQIEVTDGELKITLQKDVKNYVINADGGIFKRENGGYSFQVIKPEDFNIDLDDVTILINVSGSSFTIANAGYKNENNVPKALWKKFIWNAPQATEINIQNVDIYGLLLAPKAVVNFKDCQIEGKVISKSLKVSQFYITSSEVTGCIPSNANYKTGIECNVENVESKEINSDILFIFDESISMCTYIEAMRNKLQDFIDQLNSANANARFSVIGFGGKPRIYTGFTNDVNTVKKAFGKLDCSKGGQESGLEAIRMFLKKSNKFLDYTKNASEDKNFEDVSKLDWRKDSSKTIILVTDEDSDLPHYSENRNDLQNNINRLTKNVYYYDNRSNRKMYYSATGSDIYFHSYNEGEEINKETADKYIGFPVNLYEYPYYSQYEYDRFFEPAFSPAKLMIYQNTVHDIHNNAETKNVLTFYRTGSPLV</sequence>
<organism evidence="3 4">
    <name type="scientific">Anaeromyces robustus</name>
    <dbReference type="NCBI Taxonomy" id="1754192"/>
    <lineage>
        <taxon>Eukaryota</taxon>
        <taxon>Fungi</taxon>
        <taxon>Fungi incertae sedis</taxon>
        <taxon>Chytridiomycota</taxon>
        <taxon>Chytridiomycota incertae sedis</taxon>
        <taxon>Neocallimastigomycetes</taxon>
        <taxon>Neocallimastigales</taxon>
        <taxon>Neocallimastigaceae</taxon>
        <taxon>Anaeromyces</taxon>
    </lineage>
</organism>
<reference evidence="3 4" key="2">
    <citation type="submission" date="2016-08" db="EMBL/GenBank/DDBJ databases">
        <title>Pervasive Adenine N6-methylation of Active Genes in Fungi.</title>
        <authorList>
            <consortium name="DOE Joint Genome Institute"/>
            <person name="Mondo S.J."/>
            <person name="Dannebaum R.O."/>
            <person name="Kuo R.C."/>
            <person name="Labutti K."/>
            <person name="Haridas S."/>
            <person name="Kuo A."/>
            <person name="Salamov A."/>
            <person name="Ahrendt S.R."/>
            <person name="Lipzen A."/>
            <person name="Sullivan W."/>
            <person name="Andreopoulos W.B."/>
            <person name="Clum A."/>
            <person name="Lindquist E."/>
            <person name="Daum C."/>
            <person name="Ramamoorthy G.K."/>
            <person name="Gryganskyi A."/>
            <person name="Culley D."/>
            <person name="Magnuson J.K."/>
            <person name="James T.Y."/>
            <person name="O'Malley M.A."/>
            <person name="Stajich J.E."/>
            <person name="Spatafora J.W."/>
            <person name="Visel A."/>
            <person name="Grigoriev I.V."/>
        </authorList>
    </citation>
    <scope>NUCLEOTIDE SEQUENCE [LARGE SCALE GENOMIC DNA]</scope>
    <source>
        <strain evidence="3 4">S4</strain>
    </source>
</reference>
<dbReference type="Proteomes" id="UP000193944">
    <property type="component" value="Unassembled WGS sequence"/>
</dbReference>
<accession>A0A1Y1VQT8</accession>
<gene>
    <name evidence="3" type="ORF">BCR32DRAFT_137965</name>
</gene>
<keyword evidence="1" id="KW-0732">Signal</keyword>
<dbReference type="SMART" id="SM00327">
    <property type="entry name" value="VWA"/>
    <property type="match status" value="1"/>
</dbReference>
<dbReference type="PROSITE" id="PS50234">
    <property type="entry name" value="VWFA"/>
    <property type="match status" value="1"/>
</dbReference>
<dbReference type="OrthoDB" id="2160190at2759"/>
<dbReference type="CDD" id="cd00198">
    <property type="entry name" value="vWFA"/>
    <property type="match status" value="1"/>
</dbReference>
<dbReference type="SUPFAM" id="SSF53300">
    <property type="entry name" value="vWA-like"/>
    <property type="match status" value="1"/>
</dbReference>
<feature type="signal peptide" evidence="1">
    <location>
        <begin position="1"/>
        <end position="20"/>
    </location>
</feature>
<evidence type="ECO:0000256" key="1">
    <source>
        <dbReference type="SAM" id="SignalP"/>
    </source>
</evidence>
<evidence type="ECO:0000313" key="3">
    <source>
        <dbReference type="EMBL" id="ORX63662.1"/>
    </source>
</evidence>
<dbReference type="Pfam" id="PF13519">
    <property type="entry name" value="VWA_2"/>
    <property type="match status" value="1"/>
</dbReference>
<evidence type="ECO:0000259" key="2">
    <source>
        <dbReference type="PROSITE" id="PS50234"/>
    </source>
</evidence>
<name>A0A1Y1VQT8_9FUNG</name>
<dbReference type="EMBL" id="MCFG01000600">
    <property type="protein sequence ID" value="ORX63662.1"/>
    <property type="molecule type" value="Genomic_DNA"/>
</dbReference>
<dbReference type="NCBIfam" id="TIGR04215">
    <property type="entry name" value="choice_anch_A"/>
    <property type="match status" value="1"/>
</dbReference>
<protein>
    <recommendedName>
        <fullName evidence="2">VWFA domain-containing protein</fullName>
    </recommendedName>
</protein>
<comment type="caution">
    <text evidence="3">The sequence shown here is derived from an EMBL/GenBank/DDBJ whole genome shotgun (WGS) entry which is preliminary data.</text>
</comment>
<feature type="chain" id="PRO_5012485848" description="VWFA domain-containing protein" evidence="1">
    <location>
        <begin position="21"/>
        <end position="614"/>
    </location>
</feature>
<feature type="domain" description="VWFA" evidence="2">
    <location>
        <begin position="363"/>
        <end position="578"/>
    </location>
</feature>
<dbReference type="Pfam" id="PF20597">
    <property type="entry name" value="pAdhesive_15"/>
    <property type="match status" value="1"/>
</dbReference>
<dbReference type="InterPro" id="IPR026588">
    <property type="entry name" value="Choice_anch_A"/>
</dbReference>
<dbReference type="InterPro" id="IPR036465">
    <property type="entry name" value="vWFA_dom_sf"/>
</dbReference>
<dbReference type="Gene3D" id="3.40.50.410">
    <property type="entry name" value="von Willebrand factor, type A domain"/>
    <property type="match status" value="1"/>
</dbReference>